<dbReference type="Gene3D" id="3.40.50.720">
    <property type="entry name" value="NAD(P)-binding Rossmann-like Domain"/>
    <property type="match status" value="1"/>
</dbReference>
<dbReference type="Gene3D" id="3.90.180.10">
    <property type="entry name" value="Medium-chain alcohol dehydrogenases, catalytic domain"/>
    <property type="match status" value="1"/>
</dbReference>
<sequence>MTGADAGMLALVHSGSAGLDGLRVARMPAPEPAAGEVLLAVEYAGLNRHELFTAERRDGSEPARILGADAVGRVVGVGPAAWPAHGSDGPALGGDGPALGGDAPALGDRVLLDPTLNWPERARVPEHPDLLGGRAPGTFAEFVAVPVGNAHPVPAHLSGPEAGALGLAAVTAYRALFTVGELVAGEHVLIPGIGSGVGLLALDLALAAGARVTVTSRSAEKRDFALARGAAAAVPSDELGAARLPPVDLVVDTVGAASVPAALGTLRPGGRVVTLGATTGAEIRLSLRELFFRQLSLRGTSVGSAEEFRDALAFVREHGIRPVVDAVHPLEEAPAAMRASADGRTLGKTVFRMPGTLDEGGERP</sequence>
<dbReference type="InterPro" id="IPR011032">
    <property type="entry name" value="GroES-like_sf"/>
</dbReference>
<reference evidence="2" key="2">
    <citation type="submission" date="2020-09" db="EMBL/GenBank/DDBJ databases">
        <authorList>
            <person name="Sun Q."/>
            <person name="Ohkuma M."/>
        </authorList>
    </citation>
    <scope>NUCLEOTIDE SEQUENCE</scope>
    <source>
        <strain evidence="2">JCM 3346</strain>
    </source>
</reference>
<dbReference type="AlphaFoldDB" id="A0A918CLR8"/>
<dbReference type="InterPro" id="IPR036291">
    <property type="entry name" value="NAD(P)-bd_dom_sf"/>
</dbReference>
<dbReference type="PANTHER" id="PTHR45033">
    <property type="match status" value="1"/>
</dbReference>
<reference evidence="2" key="1">
    <citation type="journal article" date="2014" name="Int. J. Syst. Evol. Microbiol.">
        <title>Complete genome sequence of Corynebacterium casei LMG S-19264T (=DSM 44701T), isolated from a smear-ripened cheese.</title>
        <authorList>
            <consortium name="US DOE Joint Genome Institute (JGI-PGF)"/>
            <person name="Walter F."/>
            <person name="Albersmeier A."/>
            <person name="Kalinowski J."/>
            <person name="Ruckert C."/>
        </authorList>
    </citation>
    <scope>NUCLEOTIDE SEQUENCE</scope>
    <source>
        <strain evidence="2">JCM 3346</strain>
    </source>
</reference>
<keyword evidence="3" id="KW-1185">Reference proteome</keyword>
<evidence type="ECO:0000313" key="2">
    <source>
        <dbReference type="EMBL" id="GGR27755.1"/>
    </source>
</evidence>
<protein>
    <submittedName>
        <fullName evidence="2">Zinc-type alcohol dehydrogenase-like protein YogA</fullName>
    </submittedName>
</protein>
<dbReference type="InterPro" id="IPR052711">
    <property type="entry name" value="Zinc_ADH-like"/>
</dbReference>
<feature type="domain" description="Enoyl reductase (ER)" evidence="1">
    <location>
        <begin position="17"/>
        <end position="351"/>
    </location>
</feature>
<dbReference type="InterPro" id="IPR020843">
    <property type="entry name" value="ER"/>
</dbReference>
<dbReference type="SUPFAM" id="SSF51735">
    <property type="entry name" value="NAD(P)-binding Rossmann-fold domains"/>
    <property type="match status" value="1"/>
</dbReference>
<dbReference type="Pfam" id="PF08240">
    <property type="entry name" value="ADH_N"/>
    <property type="match status" value="1"/>
</dbReference>
<proteinExistence type="predicted"/>
<name>A0A918CLR8_AGRME</name>
<dbReference type="Proteomes" id="UP000610303">
    <property type="component" value="Unassembled WGS sequence"/>
</dbReference>
<dbReference type="GO" id="GO:0016491">
    <property type="term" value="F:oxidoreductase activity"/>
    <property type="evidence" value="ECO:0007669"/>
    <property type="project" value="InterPro"/>
</dbReference>
<dbReference type="Pfam" id="PF00107">
    <property type="entry name" value="ADH_zinc_N"/>
    <property type="match status" value="1"/>
</dbReference>
<dbReference type="RefSeq" id="WP_229781689.1">
    <property type="nucleotide sequence ID" value="NZ_BMRJ01000002.1"/>
</dbReference>
<comment type="caution">
    <text evidence="2">The sequence shown here is derived from an EMBL/GenBank/DDBJ whole genome shotgun (WGS) entry which is preliminary data.</text>
</comment>
<dbReference type="PANTHER" id="PTHR45033:SF3">
    <property type="entry name" value="DEHYDROGENASE, PUTATIVE (AFU_ORTHOLOGUE AFUA_2G13270)-RELATED"/>
    <property type="match status" value="1"/>
</dbReference>
<dbReference type="InterPro" id="IPR013149">
    <property type="entry name" value="ADH-like_C"/>
</dbReference>
<evidence type="ECO:0000313" key="3">
    <source>
        <dbReference type="Proteomes" id="UP000610303"/>
    </source>
</evidence>
<dbReference type="SUPFAM" id="SSF50129">
    <property type="entry name" value="GroES-like"/>
    <property type="match status" value="1"/>
</dbReference>
<dbReference type="InterPro" id="IPR013154">
    <property type="entry name" value="ADH-like_N"/>
</dbReference>
<evidence type="ECO:0000259" key="1">
    <source>
        <dbReference type="SMART" id="SM00829"/>
    </source>
</evidence>
<dbReference type="SMART" id="SM00829">
    <property type="entry name" value="PKS_ER"/>
    <property type="match status" value="1"/>
</dbReference>
<accession>A0A918CLR8</accession>
<organism evidence="2 3">
    <name type="scientific">Agromyces mediolanus</name>
    <name type="common">Corynebacterium mediolanum</name>
    <dbReference type="NCBI Taxonomy" id="41986"/>
    <lineage>
        <taxon>Bacteria</taxon>
        <taxon>Bacillati</taxon>
        <taxon>Actinomycetota</taxon>
        <taxon>Actinomycetes</taxon>
        <taxon>Micrococcales</taxon>
        <taxon>Microbacteriaceae</taxon>
        <taxon>Agromyces</taxon>
    </lineage>
</organism>
<gene>
    <name evidence="2" type="primary">yogA</name>
    <name evidence="2" type="ORF">GCM10010196_21820</name>
</gene>
<dbReference type="EMBL" id="BMRJ01000002">
    <property type="protein sequence ID" value="GGR27755.1"/>
    <property type="molecule type" value="Genomic_DNA"/>
</dbReference>